<reference evidence="3" key="3">
    <citation type="submission" date="2025-08" db="UniProtKB">
        <authorList>
            <consortium name="RefSeq"/>
        </authorList>
    </citation>
    <scope>IDENTIFICATION</scope>
    <source>
        <strain evidence="3">NI907</strain>
    </source>
</reference>
<evidence type="ECO:0000313" key="3">
    <source>
        <dbReference type="RefSeq" id="XP_030987900.1"/>
    </source>
</evidence>
<dbReference type="AlphaFoldDB" id="A0A6P8BL02"/>
<organism evidence="2 3">
    <name type="scientific">Pyricularia grisea</name>
    <name type="common">Crabgrass-specific blast fungus</name>
    <name type="synonym">Magnaporthe grisea</name>
    <dbReference type="NCBI Taxonomy" id="148305"/>
    <lineage>
        <taxon>Eukaryota</taxon>
        <taxon>Fungi</taxon>
        <taxon>Dikarya</taxon>
        <taxon>Ascomycota</taxon>
        <taxon>Pezizomycotina</taxon>
        <taxon>Sordariomycetes</taxon>
        <taxon>Sordariomycetidae</taxon>
        <taxon>Magnaporthales</taxon>
        <taxon>Pyriculariaceae</taxon>
        <taxon>Pyricularia</taxon>
    </lineage>
</organism>
<proteinExistence type="predicted"/>
<sequence length="143" mass="15569">MPPITPGMKIAAVTRQHLAHETKLLSPDSTRNHTVQKLDSLSEDPKPHFGNSISRGIVKASSDLIVSSRALIPSSTIVPLDPVFWRSWCGWVVVDEEEDEAAEDSVVVSVGEEVGNAFEGDEPADGADNEPQISKRLRSFHTV</sequence>
<name>A0A6P8BL02_PYRGI</name>
<dbReference type="RefSeq" id="XP_030987900.1">
    <property type="nucleotide sequence ID" value="XM_031121024.1"/>
</dbReference>
<keyword evidence="2" id="KW-1185">Reference proteome</keyword>
<reference evidence="3" key="2">
    <citation type="submission" date="2019-10" db="EMBL/GenBank/DDBJ databases">
        <authorList>
            <consortium name="NCBI Genome Project"/>
        </authorList>
    </citation>
    <scope>NUCLEOTIDE SEQUENCE</scope>
    <source>
        <strain evidence="3">NI907</strain>
    </source>
</reference>
<accession>A0A6P8BL02</accession>
<reference evidence="3" key="1">
    <citation type="journal article" date="2019" name="Mol. Biol. Evol.">
        <title>Blast fungal genomes show frequent chromosomal changes, gene gains and losses, and effector gene turnover.</title>
        <authorList>
            <person name="Gomez Luciano L.B."/>
            <person name="Jason Tsai I."/>
            <person name="Chuma I."/>
            <person name="Tosa Y."/>
            <person name="Chen Y.H."/>
            <person name="Li J.Y."/>
            <person name="Li M.Y."/>
            <person name="Jade Lu M.Y."/>
            <person name="Nakayashiki H."/>
            <person name="Li W.H."/>
        </authorList>
    </citation>
    <scope>NUCLEOTIDE SEQUENCE</scope>
    <source>
        <strain evidence="3">NI907</strain>
    </source>
</reference>
<evidence type="ECO:0000256" key="1">
    <source>
        <dbReference type="SAM" id="MobiDB-lite"/>
    </source>
</evidence>
<feature type="region of interest" description="Disordered" evidence="1">
    <location>
        <begin position="26"/>
        <end position="53"/>
    </location>
</feature>
<evidence type="ECO:0000313" key="2">
    <source>
        <dbReference type="Proteomes" id="UP000515153"/>
    </source>
</evidence>
<dbReference type="Proteomes" id="UP000515153">
    <property type="component" value="Unplaced"/>
</dbReference>
<feature type="compositionally biased region" description="Polar residues" evidence="1">
    <location>
        <begin position="27"/>
        <end position="39"/>
    </location>
</feature>
<protein>
    <submittedName>
        <fullName evidence="3">Uncharacterized protein</fullName>
    </submittedName>
</protein>
<dbReference type="KEGG" id="pgri:PgNI_00947"/>
<dbReference type="GeneID" id="41955938"/>
<gene>
    <name evidence="3" type="ORF">PgNI_00947</name>
</gene>